<protein>
    <recommendedName>
        <fullName evidence="2">Alginate export domain-containing protein</fullName>
    </recommendedName>
</protein>
<proteinExistence type="predicted"/>
<feature type="signal peptide" evidence="1">
    <location>
        <begin position="1"/>
        <end position="25"/>
    </location>
</feature>
<dbReference type="Proteomes" id="UP000265509">
    <property type="component" value="Unassembled WGS sequence"/>
</dbReference>
<dbReference type="OrthoDB" id="9767539at2"/>
<accession>A0A3L7DYR3</accession>
<evidence type="ECO:0000313" key="4">
    <source>
        <dbReference type="Proteomes" id="UP000265509"/>
    </source>
</evidence>
<dbReference type="Pfam" id="PF13372">
    <property type="entry name" value="Alginate_exp"/>
    <property type="match status" value="1"/>
</dbReference>
<comment type="caution">
    <text evidence="3">The sequence shown here is derived from an EMBL/GenBank/DDBJ whole genome shotgun (WGS) entry which is preliminary data.</text>
</comment>
<reference evidence="3 4" key="1">
    <citation type="submission" date="2018-07" db="EMBL/GenBank/DDBJ databases">
        <title>Halioglobus sp. genome submission.</title>
        <authorList>
            <person name="Ye M.-Q."/>
            <person name="Du Z.-J."/>
        </authorList>
    </citation>
    <scope>NUCLEOTIDE SEQUENCE [LARGE SCALE GENOMIC DNA]</scope>
    <source>
        <strain evidence="3 4">U0301</strain>
    </source>
</reference>
<dbReference type="EMBL" id="QRAN01000010">
    <property type="protein sequence ID" value="RLQ21799.1"/>
    <property type="molecule type" value="Genomic_DNA"/>
</dbReference>
<keyword evidence="4" id="KW-1185">Reference proteome</keyword>
<organism evidence="3 4">
    <name type="scientific">Seongchinamella sediminis</name>
    <dbReference type="NCBI Taxonomy" id="2283635"/>
    <lineage>
        <taxon>Bacteria</taxon>
        <taxon>Pseudomonadati</taxon>
        <taxon>Pseudomonadota</taxon>
        <taxon>Gammaproteobacteria</taxon>
        <taxon>Cellvibrionales</taxon>
        <taxon>Halieaceae</taxon>
        <taxon>Seongchinamella</taxon>
    </lineage>
</organism>
<dbReference type="AlphaFoldDB" id="A0A3L7DYR3"/>
<name>A0A3L7DYR3_9GAMM</name>
<evidence type="ECO:0000313" key="3">
    <source>
        <dbReference type="EMBL" id="RLQ21799.1"/>
    </source>
</evidence>
<dbReference type="Gene3D" id="2.40.160.10">
    <property type="entry name" value="Porin"/>
    <property type="match status" value="1"/>
</dbReference>
<feature type="domain" description="Alginate export" evidence="2">
    <location>
        <begin position="44"/>
        <end position="285"/>
    </location>
</feature>
<evidence type="ECO:0000256" key="1">
    <source>
        <dbReference type="SAM" id="SignalP"/>
    </source>
</evidence>
<keyword evidence="1" id="KW-0732">Signal</keyword>
<dbReference type="InterPro" id="IPR025388">
    <property type="entry name" value="Alginate_export_dom"/>
</dbReference>
<sequence>MTARNLSLGIFAATALGISITPAFADTSSGNDFTSLFTDGKASFNFRYRYEHVDQDSFSRNARASTLRSRLTFNSAEYRGLSFLAEFDDVTAIGSDDYNSTANGNTGYPVVADPEGTEVNQAWLKYAAGAASGTYGRQRILHGSQRFIGGVGWRQNEQTYDGFRAMYQGDQGFTLDYAYVYNVNRIFGPDDGPVQPANHHGENHFLRADWAFAENHTLTGFYYGLDIDDDPAYAAGKTVGNSSDTVGVEYSGKFGPVGAKAAYATQSEAGDSPLSYDADYYLLEGSFAFSGLKASLGYEVLGAGDGVGFKTPYATLHKFQGWADMFLVTPGDGIEDLYLGLTGKLGPVALGGFYHDFSAEDSSEDWGSEIDLVATWDYSKNWSFQLKYASFSSDSDAYADTDKAWLTVNFKI</sequence>
<feature type="chain" id="PRO_5018184112" description="Alginate export domain-containing protein" evidence="1">
    <location>
        <begin position="26"/>
        <end position="412"/>
    </location>
</feature>
<gene>
    <name evidence="3" type="ORF">DWB85_10960</name>
</gene>
<dbReference type="RefSeq" id="WP_117954463.1">
    <property type="nucleotide sequence ID" value="NZ_QRAN01000010.1"/>
</dbReference>
<dbReference type="InterPro" id="IPR023614">
    <property type="entry name" value="Porin_dom_sf"/>
</dbReference>
<evidence type="ECO:0000259" key="2">
    <source>
        <dbReference type="Pfam" id="PF13372"/>
    </source>
</evidence>